<gene>
    <name evidence="5" type="ORF">ITX44_03110</name>
</gene>
<dbReference type="CDD" id="cd03360">
    <property type="entry name" value="LbH_AT_putative"/>
    <property type="match status" value="1"/>
</dbReference>
<dbReference type="PANTHER" id="PTHR43300">
    <property type="entry name" value="ACETYLTRANSFERASE"/>
    <property type="match status" value="1"/>
</dbReference>
<dbReference type="InterPro" id="IPR041561">
    <property type="entry name" value="PglD_N"/>
</dbReference>
<keyword evidence="1" id="KW-0808">Transferase</keyword>
<evidence type="ECO:0000259" key="4">
    <source>
        <dbReference type="Pfam" id="PF17836"/>
    </source>
</evidence>
<feature type="region of interest" description="Disordered" evidence="3">
    <location>
        <begin position="234"/>
        <end position="416"/>
    </location>
</feature>
<proteinExistence type="predicted"/>
<name>A0ABS2TJL1_9ACTN</name>
<organism evidence="5 6">
    <name type="scientific">Actinacidiphila acididurans</name>
    <dbReference type="NCBI Taxonomy" id="2784346"/>
    <lineage>
        <taxon>Bacteria</taxon>
        <taxon>Bacillati</taxon>
        <taxon>Actinomycetota</taxon>
        <taxon>Actinomycetes</taxon>
        <taxon>Kitasatosporales</taxon>
        <taxon>Streptomycetaceae</taxon>
        <taxon>Actinacidiphila</taxon>
    </lineage>
</organism>
<dbReference type="Gene3D" id="3.40.50.20">
    <property type="match status" value="1"/>
</dbReference>
<sequence length="416" mass="42465">MSAYGGRSGGPAEDLLIVGSGGFGRETAQAVADVNAALGAPRWRLLGFLDDDPARHGSRVDGLPVLGDSGLVHRMPEAKVLVCVGSPRGYAARARLVRRLDLPPQRYATVVHPTAAVSGSSVIGPGSVLLAHCVLTAAVWVGAHVAVMPHTVLTHDDVVADFVTLASGVRLGGGARLERGAYIGAGALIREYATVGAWSLIGMGSTVLADVPPGEVWAGTPARRLRAAGDAELAELATGPVRGDDTRAPGGTGDGGGIAADDLDGTGGHDTDADDRTGTRSDFGGNAPHRTDPDTAARNDADPYATGTRTGIDRHDPHGTGPENAHRNDAGTDSIGHDATSSRDGASAYRTGTSTTFGGHEPHRTGPDTDPHSGNGNGNGRNHPHRTGRDGAVADRGRQTSDTGARPDLRMGSPAL</sequence>
<feature type="compositionally biased region" description="Basic and acidic residues" evidence="3">
    <location>
        <begin position="387"/>
        <end position="409"/>
    </location>
</feature>
<dbReference type="RefSeq" id="WP_205355361.1">
    <property type="nucleotide sequence ID" value="NZ_JADKYB010000001.1"/>
</dbReference>
<dbReference type="InterPro" id="IPR018357">
    <property type="entry name" value="Hexapep_transf_CS"/>
</dbReference>
<feature type="compositionally biased region" description="Basic and acidic residues" evidence="3">
    <location>
        <begin position="289"/>
        <end position="301"/>
    </location>
</feature>
<dbReference type="PANTHER" id="PTHR43300:SF7">
    <property type="entry name" value="UDP-N-ACETYLBACILLOSAMINE N-ACETYLTRANSFERASE"/>
    <property type="match status" value="1"/>
</dbReference>
<feature type="domain" description="PglD N-terminal" evidence="4">
    <location>
        <begin position="14"/>
        <end position="88"/>
    </location>
</feature>
<protein>
    <submittedName>
        <fullName evidence="5">Acetyltransferase</fullName>
    </submittedName>
</protein>
<dbReference type="InterPro" id="IPR020019">
    <property type="entry name" value="AcTrfase_PglD-like"/>
</dbReference>
<dbReference type="Gene3D" id="2.160.10.10">
    <property type="entry name" value="Hexapeptide repeat proteins"/>
    <property type="match status" value="1"/>
</dbReference>
<feature type="compositionally biased region" description="Basic and acidic residues" evidence="3">
    <location>
        <begin position="360"/>
        <end position="371"/>
    </location>
</feature>
<dbReference type="EMBL" id="JADKYB010000001">
    <property type="protein sequence ID" value="MBM9503535.1"/>
    <property type="molecule type" value="Genomic_DNA"/>
</dbReference>
<keyword evidence="2" id="KW-0677">Repeat</keyword>
<evidence type="ECO:0000256" key="3">
    <source>
        <dbReference type="SAM" id="MobiDB-lite"/>
    </source>
</evidence>
<dbReference type="SUPFAM" id="SSF51161">
    <property type="entry name" value="Trimeric LpxA-like enzymes"/>
    <property type="match status" value="1"/>
</dbReference>
<feature type="compositionally biased region" description="Basic and acidic residues" evidence="3">
    <location>
        <begin position="267"/>
        <end position="279"/>
    </location>
</feature>
<accession>A0ABS2TJL1</accession>
<dbReference type="PROSITE" id="PS00101">
    <property type="entry name" value="HEXAPEP_TRANSFERASES"/>
    <property type="match status" value="1"/>
</dbReference>
<dbReference type="InterPro" id="IPR011004">
    <property type="entry name" value="Trimer_LpxA-like_sf"/>
</dbReference>
<dbReference type="Proteomes" id="UP000749040">
    <property type="component" value="Unassembled WGS sequence"/>
</dbReference>
<reference evidence="5 6" key="1">
    <citation type="submission" date="2021-01" db="EMBL/GenBank/DDBJ databases">
        <title>Streptomyces acididurans sp. nov., isolated from a peat swamp forest soil.</title>
        <authorList>
            <person name="Chantavorakit T."/>
            <person name="Duangmal K."/>
        </authorList>
    </citation>
    <scope>NUCLEOTIDE SEQUENCE [LARGE SCALE GENOMIC DNA]</scope>
    <source>
        <strain evidence="5 6">KK5PA1</strain>
    </source>
</reference>
<feature type="compositionally biased region" description="Basic and acidic residues" evidence="3">
    <location>
        <begin position="311"/>
        <end position="330"/>
    </location>
</feature>
<evidence type="ECO:0000313" key="6">
    <source>
        <dbReference type="Proteomes" id="UP000749040"/>
    </source>
</evidence>
<comment type="caution">
    <text evidence="5">The sequence shown here is derived from an EMBL/GenBank/DDBJ whole genome shotgun (WGS) entry which is preliminary data.</text>
</comment>
<keyword evidence="6" id="KW-1185">Reference proteome</keyword>
<dbReference type="NCBIfam" id="TIGR03570">
    <property type="entry name" value="NeuD_NnaD"/>
    <property type="match status" value="1"/>
</dbReference>
<dbReference type="InterPro" id="IPR050179">
    <property type="entry name" value="Trans_hexapeptide_repeat"/>
</dbReference>
<dbReference type="Pfam" id="PF17836">
    <property type="entry name" value="PglD_N"/>
    <property type="match status" value="1"/>
</dbReference>
<evidence type="ECO:0000313" key="5">
    <source>
        <dbReference type="EMBL" id="MBM9503535.1"/>
    </source>
</evidence>
<evidence type="ECO:0000256" key="2">
    <source>
        <dbReference type="ARBA" id="ARBA00022737"/>
    </source>
</evidence>
<evidence type="ECO:0000256" key="1">
    <source>
        <dbReference type="ARBA" id="ARBA00022679"/>
    </source>
</evidence>